<comment type="caution">
    <text evidence="3">The sequence shown here is derived from an EMBL/GenBank/DDBJ whole genome shotgun (WGS) entry which is preliminary data.</text>
</comment>
<dbReference type="InterPro" id="IPR052895">
    <property type="entry name" value="HetReg/Transcr_Mod"/>
</dbReference>
<accession>A0AAV9I014</accession>
<evidence type="ECO:0000313" key="3">
    <source>
        <dbReference type="EMBL" id="KAK4466383.1"/>
    </source>
</evidence>
<feature type="compositionally biased region" description="Polar residues" evidence="1">
    <location>
        <begin position="788"/>
        <end position="802"/>
    </location>
</feature>
<dbReference type="Proteomes" id="UP001321749">
    <property type="component" value="Unassembled WGS sequence"/>
</dbReference>
<dbReference type="PANTHER" id="PTHR24148">
    <property type="entry name" value="ANKYRIN REPEAT DOMAIN-CONTAINING PROTEIN 39 HOMOLOG-RELATED"/>
    <property type="match status" value="1"/>
</dbReference>
<dbReference type="PANTHER" id="PTHR24148:SF64">
    <property type="entry name" value="HETEROKARYON INCOMPATIBILITY DOMAIN-CONTAINING PROTEIN"/>
    <property type="match status" value="1"/>
</dbReference>
<reference evidence="3" key="1">
    <citation type="journal article" date="2023" name="Mol. Phylogenet. Evol.">
        <title>Genome-scale phylogeny and comparative genomics of the fungal order Sordariales.</title>
        <authorList>
            <person name="Hensen N."/>
            <person name="Bonometti L."/>
            <person name="Westerberg I."/>
            <person name="Brannstrom I.O."/>
            <person name="Guillou S."/>
            <person name="Cros-Aarteil S."/>
            <person name="Calhoun S."/>
            <person name="Haridas S."/>
            <person name="Kuo A."/>
            <person name="Mondo S."/>
            <person name="Pangilinan J."/>
            <person name="Riley R."/>
            <person name="LaButti K."/>
            <person name="Andreopoulos B."/>
            <person name="Lipzen A."/>
            <person name="Chen C."/>
            <person name="Yan M."/>
            <person name="Daum C."/>
            <person name="Ng V."/>
            <person name="Clum A."/>
            <person name="Steindorff A."/>
            <person name="Ohm R.A."/>
            <person name="Martin F."/>
            <person name="Silar P."/>
            <person name="Natvig D.O."/>
            <person name="Lalanne C."/>
            <person name="Gautier V."/>
            <person name="Ament-Velasquez S.L."/>
            <person name="Kruys A."/>
            <person name="Hutchinson M.I."/>
            <person name="Powell A.J."/>
            <person name="Barry K."/>
            <person name="Miller A.N."/>
            <person name="Grigoriev I.V."/>
            <person name="Debuchy R."/>
            <person name="Gladieux P."/>
            <person name="Hiltunen Thoren M."/>
            <person name="Johannesson H."/>
        </authorList>
    </citation>
    <scope>NUCLEOTIDE SEQUENCE</scope>
    <source>
        <strain evidence="3">PSN324</strain>
    </source>
</reference>
<gene>
    <name evidence="3" type="ORF">QBC42DRAFT_259414</name>
</gene>
<evidence type="ECO:0000259" key="2">
    <source>
        <dbReference type="Pfam" id="PF06985"/>
    </source>
</evidence>
<keyword evidence="4" id="KW-1185">Reference proteome</keyword>
<organism evidence="3 4">
    <name type="scientific">Cladorrhinum samala</name>
    <dbReference type="NCBI Taxonomy" id="585594"/>
    <lineage>
        <taxon>Eukaryota</taxon>
        <taxon>Fungi</taxon>
        <taxon>Dikarya</taxon>
        <taxon>Ascomycota</taxon>
        <taxon>Pezizomycotina</taxon>
        <taxon>Sordariomycetes</taxon>
        <taxon>Sordariomycetidae</taxon>
        <taxon>Sordariales</taxon>
        <taxon>Podosporaceae</taxon>
        <taxon>Cladorrhinum</taxon>
    </lineage>
</organism>
<reference evidence="3" key="2">
    <citation type="submission" date="2023-06" db="EMBL/GenBank/DDBJ databases">
        <authorList>
            <consortium name="Lawrence Berkeley National Laboratory"/>
            <person name="Mondo S.J."/>
            <person name="Hensen N."/>
            <person name="Bonometti L."/>
            <person name="Westerberg I."/>
            <person name="Brannstrom I.O."/>
            <person name="Guillou S."/>
            <person name="Cros-Aarteil S."/>
            <person name="Calhoun S."/>
            <person name="Haridas S."/>
            <person name="Kuo A."/>
            <person name="Pangilinan J."/>
            <person name="Riley R."/>
            <person name="Labutti K."/>
            <person name="Andreopoulos B."/>
            <person name="Lipzen A."/>
            <person name="Chen C."/>
            <person name="Yanf M."/>
            <person name="Daum C."/>
            <person name="Ng V."/>
            <person name="Clum A."/>
            <person name="Steindorff A."/>
            <person name="Ohm R."/>
            <person name="Martin F."/>
            <person name="Silar P."/>
            <person name="Natvig D."/>
            <person name="Lalanne C."/>
            <person name="Gautier V."/>
            <person name="Ament-Velasquez S.L."/>
            <person name="Kruys A."/>
            <person name="Hutchinson M.I."/>
            <person name="Powell A.J."/>
            <person name="Barry K."/>
            <person name="Miller A.N."/>
            <person name="Grigoriev I.V."/>
            <person name="Debuchy R."/>
            <person name="Gladieux P."/>
            <person name="Thoren M.H."/>
            <person name="Johannesson H."/>
        </authorList>
    </citation>
    <scope>NUCLEOTIDE SEQUENCE</scope>
    <source>
        <strain evidence="3">PSN324</strain>
    </source>
</reference>
<dbReference type="AlphaFoldDB" id="A0AAV9I014"/>
<feature type="region of interest" description="Disordered" evidence="1">
    <location>
        <begin position="781"/>
        <end position="802"/>
    </location>
</feature>
<protein>
    <submittedName>
        <fullName evidence="3">Heterokaryon incompatibility protein-domain-containing protein</fullName>
    </submittedName>
</protein>
<name>A0AAV9I014_9PEZI</name>
<dbReference type="InterPro" id="IPR010730">
    <property type="entry name" value="HET"/>
</dbReference>
<proteinExistence type="predicted"/>
<dbReference type="Pfam" id="PF06985">
    <property type="entry name" value="HET"/>
    <property type="match status" value="1"/>
</dbReference>
<evidence type="ECO:0000256" key="1">
    <source>
        <dbReference type="SAM" id="MobiDB-lite"/>
    </source>
</evidence>
<sequence length="802" mass="89714">MALIRSPSAQLFLPRRLLTHDDHGNFSVIYPELQNVQSFDIISYTWGPTEPGRPSNIDGVGWPIILSEAKIQEIKNLMITAGIRYLWTDCLCIDQQNPEEMNREMSLMYHYYKAASKCHILLELDEVWNPQVIVDNLKLVDHVINNVHGSEFASSDRLGGKVTGMLSDWADEGKTRWRFPVERDTVRSAGVELGLLNAYATSTKYVQEVFQNFYFKRVWTFQEMLLGKNITIWGVKPENLKDIRCIGELGTWMDLAIEATDKALKLYEWINDARWTRNPSSVNAILSCIDEDKITLLLLQAQVKGIESARTDIISGGPGWWKQNFKGVANVFSAISLTPRQASKPKPDLFKGLCGVFSGLFDVEEMGTLLSENLGMDQIAFHFFRQLSTKTGLAWTRLAISSRDRGVGASFNWIPVFPDQEKPMSTDMFAGVVNLGLFKAKTSMVKTTATTGLVGTPRPYVKISLISHEDKERKYPQAVWGDYFFRFIGCNCGKQLRTGKFFGTEEIPTNTEIIYVDSDQTGRVLVQSATVLGLLFDPGADVVEYRERLLYKLQPFWTPTDRNAKPPNWAARCVSGTPYETPELGNARIHNMSMDYALGAIDGWGSRLHNDNSKGLVCEVEVNCGCRIVGPYSLIVSALTAVHGCSLGNVTAEIDPETNRIELSDGLGLIQVGDVGKTFNLVAFGGDVAAHARWARRCRRTRDGKFVNGSGISWPTGRALVKEEFTHGIGDVTRNYGYVETGGSGNLLIMRSNPLGDYKILGVCIDDKIASKKEESERRKALAEQREFNPNQKDWKSSVTIQ</sequence>
<dbReference type="EMBL" id="MU864932">
    <property type="protein sequence ID" value="KAK4466383.1"/>
    <property type="molecule type" value="Genomic_DNA"/>
</dbReference>
<feature type="domain" description="Heterokaryon incompatibility" evidence="2">
    <location>
        <begin position="40"/>
        <end position="223"/>
    </location>
</feature>
<evidence type="ECO:0000313" key="4">
    <source>
        <dbReference type="Proteomes" id="UP001321749"/>
    </source>
</evidence>